<dbReference type="RefSeq" id="WP_161730278.1">
    <property type="nucleotide sequence ID" value="NZ_CP053021.1"/>
</dbReference>
<dbReference type="EMBL" id="CP053021">
    <property type="protein sequence ID" value="QJR00915.1"/>
    <property type="molecule type" value="Genomic_DNA"/>
</dbReference>
<evidence type="ECO:0000313" key="1">
    <source>
        <dbReference type="EMBL" id="QJR00915.1"/>
    </source>
</evidence>
<dbReference type="AlphaFoldDB" id="A0A6M4G0X5"/>
<protein>
    <submittedName>
        <fullName evidence="1">Uncharacterized protein</fullName>
    </submittedName>
</protein>
<sequence length="92" mass="10299">MAYAVDFAGSNFTFKAPEGREDVSDLHTFRQRGGPCNVSCWQLSPEEIEEVSRTGRIYLSVMSGALFYPVFLGSESRVRSVVVDYGPVWERG</sequence>
<name>A0A6M4G0X5_SPHYA</name>
<reference evidence="1 2" key="1">
    <citation type="submission" date="2020-04" db="EMBL/GenBank/DDBJ databases">
        <title>The Whole Genome Analysis of High salt-tolerant Sphingobium yanoikuyae YC-XJ2 with Aryl organophosphorus flame retardants (aryl-OPFRs)-degrading capacity and characteristics of Related phosphotriesterase.</title>
        <authorList>
            <person name="Li X."/>
        </authorList>
    </citation>
    <scope>NUCLEOTIDE SEQUENCE [LARGE SCALE GENOMIC DNA]</scope>
    <source>
        <strain evidence="1 2">YC-XJ2</strain>
    </source>
</reference>
<organism evidence="1 2">
    <name type="scientific">Sphingobium yanoikuyae</name>
    <name type="common">Sphingomonas yanoikuyae</name>
    <dbReference type="NCBI Taxonomy" id="13690"/>
    <lineage>
        <taxon>Bacteria</taxon>
        <taxon>Pseudomonadati</taxon>
        <taxon>Pseudomonadota</taxon>
        <taxon>Alphaproteobacteria</taxon>
        <taxon>Sphingomonadales</taxon>
        <taxon>Sphingomonadaceae</taxon>
        <taxon>Sphingobium</taxon>
    </lineage>
</organism>
<proteinExistence type="predicted"/>
<evidence type="ECO:0000313" key="2">
    <source>
        <dbReference type="Proteomes" id="UP000502611"/>
    </source>
</evidence>
<accession>A0A6M4G0X5</accession>
<dbReference type="Proteomes" id="UP000502611">
    <property type="component" value="Chromosome"/>
</dbReference>
<gene>
    <name evidence="1" type="ORF">HH800_01090</name>
</gene>